<comment type="caution">
    <text evidence="2">The sequence shown here is derived from an EMBL/GenBank/DDBJ whole genome shotgun (WGS) entry which is preliminary data.</text>
</comment>
<dbReference type="Pfam" id="PF12631">
    <property type="entry name" value="MnmE_helical"/>
    <property type="match status" value="1"/>
</dbReference>
<feature type="domain" description="MnmE helical" evidence="1">
    <location>
        <begin position="94"/>
        <end position="225"/>
    </location>
</feature>
<dbReference type="Gene3D" id="3.40.50.300">
    <property type="entry name" value="P-loop containing nucleotide triphosphate hydrolases"/>
    <property type="match status" value="1"/>
</dbReference>
<proteinExistence type="predicted"/>
<evidence type="ECO:0000259" key="1">
    <source>
        <dbReference type="Pfam" id="PF12631"/>
    </source>
</evidence>
<protein>
    <recommendedName>
        <fullName evidence="1">MnmE helical domain-containing protein</fullName>
    </recommendedName>
</protein>
<sequence>CVLFDCAGLTPSPTNILDELAQQAAIEALQNSSVVIFCVDISKPDWAEDIAIWQLIEGPRLAGTQPKVLIVVATKCDLRSKDESAKRLTRLSDIFDAGFLATSVKAGTGIASLKDTIDRKLIDLALHQLHPKEGLTPSARAGLSPSDNWCGVALPEGMLCITARHRQRAREAIENISESIGELKTGNDEVTAMMLRAAYQAVSNIEQQNLDFDERILENIFSRFCIGK</sequence>
<dbReference type="SUPFAM" id="SSF52540">
    <property type="entry name" value="P-loop containing nucleoside triphosphate hydrolases"/>
    <property type="match status" value="1"/>
</dbReference>
<dbReference type="InterPro" id="IPR027417">
    <property type="entry name" value="P-loop_NTPase"/>
</dbReference>
<feature type="non-terminal residue" evidence="2">
    <location>
        <position position="1"/>
    </location>
</feature>
<gene>
    <name evidence="2" type="ORF">S12H4_20641</name>
</gene>
<dbReference type="InterPro" id="IPR027368">
    <property type="entry name" value="MnmE_dom2"/>
</dbReference>
<accession>X1R8X3</accession>
<name>X1R8X3_9ZZZZ</name>
<dbReference type="Gene3D" id="1.20.120.430">
    <property type="entry name" value="tRNA modification GTPase MnmE domain 2"/>
    <property type="match status" value="1"/>
</dbReference>
<dbReference type="GO" id="GO:0002098">
    <property type="term" value="P:tRNA wobble uridine modification"/>
    <property type="evidence" value="ECO:0007669"/>
    <property type="project" value="TreeGrafter"/>
</dbReference>
<dbReference type="InterPro" id="IPR025867">
    <property type="entry name" value="MnmE_helical"/>
</dbReference>
<dbReference type="PANTHER" id="PTHR42714">
    <property type="entry name" value="TRNA MODIFICATION GTPASE GTPBP3"/>
    <property type="match status" value="1"/>
</dbReference>
<evidence type="ECO:0000313" key="2">
    <source>
        <dbReference type="EMBL" id="GAI76993.1"/>
    </source>
</evidence>
<dbReference type="EMBL" id="BARW01010498">
    <property type="protein sequence ID" value="GAI76993.1"/>
    <property type="molecule type" value="Genomic_DNA"/>
</dbReference>
<dbReference type="AlphaFoldDB" id="X1R8X3"/>
<dbReference type="GO" id="GO:0030488">
    <property type="term" value="P:tRNA methylation"/>
    <property type="evidence" value="ECO:0007669"/>
    <property type="project" value="TreeGrafter"/>
</dbReference>
<dbReference type="SUPFAM" id="SSF116878">
    <property type="entry name" value="TrmE connector domain"/>
    <property type="match status" value="1"/>
</dbReference>
<reference evidence="2" key="1">
    <citation type="journal article" date="2014" name="Front. Microbiol.">
        <title>High frequency of phylogenetically diverse reductive dehalogenase-homologous genes in deep subseafloor sedimentary metagenomes.</title>
        <authorList>
            <person name="Kawai M."/>
            <person name="Futagami T."/>
            <person name="Toyoda A."/>
            <person name="Takaki Y."/>
            <person name="Nishi S."/>
            <person name="Hori S."/>
            <person name="Arai W."/>
            <person name="Tsubouchi T."/>
            <person name="Morono Y."/>
            <person name="Uchiyama I."/>
            <person name="Ito T."/>
            <person name="Fujiyama A."/>
            <person name="Inagaki F."/>
            <person name="Takami H."/>
        </authorList>
    </citation>
    <scope>NUCLEOTIDE SEQUENCE</scope>
    <source>
        <strain evidence="2">Expedition CK06-06</strain>
    </source>
</reference>
<dbReference type="GO" id="GO:0005829">
    <property type="term" value="C:cytosol"/>
    <property type="evidence" value="ECO:0007669"/>
    <property type="project" value="TreeGrafter"/>
</dbReference>
<organism evidence="2">
    <name type="scientific">marine sediment metagenome</name>
    <dbReference type="NCBI Taxonomy" id="412755"/>
    <lineage>
        <taxon>unclassified sequences</taxon>
        <taxon>metagenomes</taxon>
        <taxon>ecological metagenomes</taxon>
    </lineage>
</organism>
<dbReference type="PANTHER" id="PTHR42714:SF2">
    <property type="entry name" value="TRNA MODIFICATION GTPASE GTPBP3, MITOCHONDRIAL"/>
    <property type="match status" value="1"/>
</dbReference>